<protein>
    <recommendedName>
        <fullName evidence="2 10">FAD:protein FMN transferase</fullName>
        <ecNumber evidence="1 10">2.7.1.180</ecNumber>
    </recommendedName>
    <alternativeName>
        <fullName evidence="8 10">Flavin transferase</fullName>
    </alternativeName>
</protein>
<dbReference type="eggNOG" id="COG1477">
    <property type="taxonomic scope" value="Bacteria"/>
</dbReference>
<evidence type="ECO:0000256" key="12">
    <source>
        <dbReference type="SAM" id="SignalP"/>
    </source>
</evidence>
<dbReference type="PANTHER" id="PTHR30040:SF2">
    <property type="entry name" value="FAD:PROTEIN FMN TRANSFERASE"/>
    <property type="match status" value="1"/>
</dbReference>
<organism evidence="13 14">
    <name type="scientific">Paramagnetospirillum caucaseum</name>
    <dbReference type="NCBI Taxonomy" id="1244869"/>
    <lineage>
        <taxon>Bacteria</taxon>
        <taxon>Pseudomonadati</taxon>
        <taxon>Pseudomonadota</taxon>
        <taxon>Alphaproteobacteria</taxon>
        <taxon>Rhodospirillales</taxon>
        <taxon>Magnetospirillaceae</taxon>
        <taxon>Paramagnetospirillum</taxon>
    </lineage>
</organism>
<evidence type="ECO:0000313" key="14">
    <source>
        <dbReference type="Proteomes" id="UP000011744"/>
    </source>
</evidence>
<evidence type="ECO:0000313" key="13">
    <source>
        <dbReference type="EMBL" id="EME71834.1"/>
    </source>
</evidence>
<dbReference type="InterPro" id="IPR006311">
    <property type="entry name" value="TAT_signal"/>
</dbReference>
<dbReference type="EC" id="2.7.1.180" evidence="1 10"/>
<evidence type="ECO:0000256" key="5">
    <source>
        <dbReference type="ARBA" id="ARBA00022723"/>
    </source>
</evidence>
<gene>
    <name evidence="13" type="ORF">H261_01257</name>
</gene>
<dbReference type="PIRSF" id="PIRSF006268">
    <property type="entry name" value="ApbE"/>
    <property type="match status" value="1"/>
</dbReference>
<dbReference type="GO" id="GO:0046872">
    <property type="term" value="F:metal ion binding"/>
    <property type="evidence" value="ECO:0007669"/>
    <property type="project" value="UniProtKB-UniRule"/>
</dbReference>
<evidence type="ECO:0000256" key="7">
    <source>
        <dbReference type="ARBA" id="ARBA00022842"/>
    </source>
</evidence>
<comment type="similarity">
    <text evidence="10">Belongs to the ApbE family.</text>
</comment>
<comment type="caution">
    <text evidence="13">The sequence shown here is derived from an EMBL/GenBank/DDBJ whole genome shotgun (WGS) entry which is preliminary data.</text>
</comment>
<name>M3AGY1_9PROT</name>
<dbReference type="InterPro" id="IPR003374">
    <property type="entry name" value="ApbE-like_sf"/>
</dbReference>
<feature type="binding site" evidence="11">
    <location>
        <position position="292"/>
    </location>
    <ligand>
        <name>Mg(2+)</name>
        <dbReference type="ChEBI" id="CHEBI:18420"/>
    </ligand>
</feature>
<dbReference type="Gene3D" id="3.10.520.10">
    <property type="entry name" value="ApbE-like domains"/>
    <property type="match status" value="1"/>
</dbReference>
<sequence>MTVRITRRRAITVLAAAAGLPLLMKANAAQARLVRWEGTTLGAPSTIQLYAADEAQARTALAAAQGELARLEGIFSIYRADSALSALNRDGKLDDAPAEFMELVAHAKSLAEISDGAFDPTIQPVWQLYFSHFTAANPDPKGPARKDIDAALALVDWKGIEVDAAKRRVTLAKPGMALTLNARAQGFITDKVADVLRAHGFTQMLVDMGEPRAMEAKPDGSAWRIGIANPADNSKAVTSVDVVNKCVSTSGGYGTMFDEAGRFTHIIDPRTGRTAPAELGVTVIADNATIADGLATTLILAPEHKRQQILRAAGALQAYFVTPQGVVATVTA</sequence>
<dbReference type="STRING" id="1244869.H261_01257"/>
<keyword evidence="5 10" id="KW-0479">Metal-binding</keyword>
<keyword evidence="12" id="KW-0732">Signal</keyword>
<evidence type="ECO:0000256" key="1">
    <source>
        <dbReference type="ARBA" id="ARBA00011955"/>
    </source>
</evidence>
<keyword evidence="3 10" id="KW-0285">Flavoprotein</keyword>
<evidence type="ECO:0000256" key="10">
    <source>
        <dbReference type="PIRNR" id="PIRNR006268"/>
    </source>
</evidence>
<evidence type="ECO:0000256" key="9">
    <source>
        <dbReference type="ARBA" id="ARBA00048540"/>
    </source>
</evidence>
<dbReference type="Pfam" id="PF02424">
    <property type="entry name" value="ApbE"/>
    <property type="match status" value="1"/>
</dbReference>
<evidence type="ECO:0000256" key="2">
    <source>
        <dbReference type="ARBA" id="ARBA00016337"/>
    </source>
</evidence>
<keyword evidence="14" id="KW-1185">Reference proteome</keyword>
<keyword evidence="6 10" id="KW-0274">FAD</keyword>
<dbReference type="InterPro" id="IPR024932">
    <property type="entry name" value="ApbE"/>
</dbReference>
<feature type="binding site" evidence="11">
    <location>
        <position position="182"/>
    </location>
    <ligand>
        <name>Mg(2+)</name>
        <dbReference type="ChEBI" id="CHEBI:18420"/>
    </ligand>
</feature>
<dbReference type="RefSeq" id="WP_008613390.1">
    <property type="nucleotide sequence ID" value="NZ_AONQ01000002.1"/>
</dbReference>
<evidence type="ECO:0000256" key="4">
    <source>
        <dbReference type="ARBA" id="ARBA00022679"/>
    </source>
</evidence>
<dbReference type="PATRIC" id="fig|1244869.3.peg.244"/>
<evidence type="ECO:0000256" key="3">
    <source>
        <dbReference type="ARBA" id="ARBA00022630"/>
    </source>
</evidence>
<evidence type="ECO:0000256" key="11">
    <source>
        <dbReference type="PIRSR" id="PIRSR006268-2"/>
    </source>
</evidence>
<comment type="cofactor">
    <cofactor evidence="11">
        <name>Mg(2+)</name>
        <dbReference type="ChEBI" id="CHEBI:18420"/>
    </cofactor>
    <cofactor evidence="11">
        <name>Mn(2+)</name>
        <dbReference type="ChEBI" id="CHEBI:29035"/>
    </cofactor>
    <text evidence="11">Magnesium. Can also use manganese.</text>
</comment>
<keyword evidence="13" id="KW-0449">Lipoprotein</keyword>
<evidence type="ECO:0000256" key="8">
    <source>
        <dbReference type="ARBA" id="ARBA00031306"/>
    </source>
</evidence>
<feature type="binding site" evidence="11">
    <location>
        <position position="296"/>
    </location>
    <ligand>
        <name>Mg(2+)</name>
        <dbReference type="ChEBI" id="CHEBI:18420"/>
    </ligand>
</feature>
<dbReference type="EMBL" id="AONQ01000002">
    <property type="protein sequence ID" value="EME71834.1"/>
    <property type="molecule type" value="Genomic_DNA"/>
</dbReference>
<keyword evidence="7 10" id="KW-0460">Magnesium</keyword>
<comment type="catalytic activity">
    <reaction evidence="9 10">
        <text>L-threonyl-[protein] + FAD = FMN-L-threonyl-[protein] + AMP + H(+)</text>
        <dbReference type="Rhea" id="RHEA:36847"/>
        <dbReference type="Rhea" id="RHEA-COMP:11060"/>
        <dbReference type="Rhea" id="RHEA-COMP:11061"/>
        <dbReference type="ChEBI" id="CHEBI:15378"/>
        <dbReference type="ChEBI" id="CHEBI:30013"/>
        <dbReference type="ChEBI" id="CHEBI:57692"/>
        <dbReference type="ChEBI" id="CHEBI:74257"/>
        <dbReference type="ChEBI" id="CHEBI:456215"/>
        <dbReference type="EC" id="2.7.1.180"/>
    </reaction>
</comment>
<feature type="signal peptide" evidence="12">
    <location>
        <begin position="1"/>
        <end position="31"/>
    </location>
</feature>
<dbReference type="SUPFAM" id="SSF143631">
    <property type="entry name" value="ApbE-like"/>
    <property type="match status" value="1"/>
</dbReference>
<dbReference type="OrthoDB" id="9778595at2"/>
<dbReference type="GO" id="GO:0016740">
    <property type="term" value="F:transferase activity"/>
    <property type="evidence" value="ECO:0007669"/>
    <property type="project" value="UniProtKB-UniRule"/>
</dbReference>
<dbReference type="AlphaFoldDB" id="M3AGY1"/>
<accession>M3AGY1</accession>
<reference evidence="13 14" key="1">
    <citation type="journal article" date="2014" name="Genome Announc.">
        <title>Draft Genome Sequence of Magnetospirillum sp. Strain SO-1, a Freshwater Magnetotactic Bacterium Isolated from the Ol'khovka River, Russia.</title>
        <authorList>
            <person name="Grouzdev D.S."/>
            <person name="Dziuba M.V."/>
            <person name="Sukhacheva M.S."/>
            <person name="Mardanov A.V."/>
            <person name="Beletskiy A.V."/>
            <person name="Kuznetsov B.B."/>
            <person name="Skryabin K.G."/>
        </authorList>
    </citation>
    <scope>NUCLEOTIDE SEQUENCE [LARGE SCALE GENOMIC DNA]</scope>
    <source>
        <strain evidence="13 14">SO-1</strain>
    </source>
</reference>
<feature type="chain" id="PRO_5039911503" description="FAD:protein FMN transferase" evidence="12">
    <location>
        <begin position="32"/>
        <end position="332"/>
    </location>
</feature>
<evidence type="ECO:0000256" key="6">
    <source>
        <dbReference type="ARBA" id="ARBA00022827"/>
    </source>
</evidence>
<dbReference type="PANTHER" id="PTHR30040">
    <property type="entry name" value="THIAMINE BIOSYNTHESIS LIPOPROTEIN APBE"/>
    <property type="match status" value="1"/>
</dbReference>
<keyword evidence="4 10" id="KW-0808">Transferase</keyword>
<dbReference type="PROSITE" id="PS51318">
    <property type="entry name" value="TAT"/>
    <property type="match status" value="1"/>
</dbReference>
<proteinExistence type="inferred from homology"/>
<dbReference type="Proteomes" id="UP000011744">
    <property type="component" value="Unassembled WGS sequence"/>
</dbReference>